<evidence type="ECO:0000313" key="1">
    <source>
        <dbReference type="EMBL" id="CAH1414528.1"/>
    </source>
</evidence>
<organism evidence="1 2">
    <name type="scientific">Lactuca virosa</name>
    <dbReference type="NCBI Taxonomy" id="75947"/>
    <lineage>
        <taxon>Eukaryota</taxon>
        <taxon>Viridiplantae</taxon>
        <taxon>Streptophyta</taxon>
        <taxon>Embryophyta</taxon>
        <taxon>Tracheophyta</taxon>
        <taxon>Spermatophyta</taxon>
        <taxon>Magnoliopsida</taxon>
        <taxon>eudicotyledons</taxon>
        <taxon>Gunneridae</taxon>
        <taxon>Pentapetalae</taxon>
        <taxon>asterids</taxon>
        <taxon>campanulids</taxon>
        <taxon>Asterales</taxon>
        <taxon>Asteraceae</taxon>
        <taxon>Cichorioideae</taxon>
        <taxon>Cichorieae</taxon>
        <taxon>Lactucinae</taxon>
        <taxon>Lactuca</taxon>
    </lineage>
</organism>
<sequence>MTSVNRVWMAAGVAVVNGHTDQGYKLKSLLINSFRHAKKAFTSDLRPLFGLLRSDGSFLLTYSISIALSISLLSLSHTSKTTISSSSKHSVCSKIVVAFQDRHRIPVIYKIALSLLLLRHPLSSFLPLRHPLLLQNPSDAFSSSVPDDTADLYKVPDDTESAKRYSQLQAASVHFKSFAYLYNEDQFMATLANDISTMKTLPKTIKGAIRKKEIPSFKVFNSQSPYYYLHHFLPALIRHFVDELVIADGGCLQDVHGIIKGNITVDSHTMSEWFMGHNNQHIWRRSLRWPKETYLVSCNL</sequence>
<dbReference type="EMBL" id="CAKMRJ010000001">
    <property type="protein sequence ID" value="CAH1414528.1"/>
    <property type="molecule type" value="Genomic_DNA"/>
</dbReference>
<proteinExistence type="predicted"/>
<accession>A0AAU9LQ10</accession>
<evidence type="ECO:0000313" key="2">
    <source>
        <dbReference type="Proteomes" id="UP001157418"/>
    </source>
</evidence>
<name>A0AAU9LQ10_9ASTR</name>
<reference evidence="1 2" key="1">
    <citation type="submission" date="2022-01" db="EMBL/GenBank/DDBJ databases">
        <authorList>
            <person name="Xiong W."/>
            <person name="Schranz E."/>
        </authorList>
    </citation>
    <scope>NUCLEOTIDE SEQUENCE [LARGE SCALE GENOMIC DNA]</scope>
</reference>
<keyword evidence="2" id="KW-1185">Reference proteome</keyword>
<protein>
    <submittedName>
        <fullName evidence="1">Uncharacterized protein</fullName>
    </submittedName>
</protein>
<gene>
    <name evidence="1" type="ORF">LVIROSA_LOCUS2440</name>
</gene>
<dbReference type="Proteomes" id="UP001157418">
    <property type="component" value="Unassembled WGS sequence"/>
</dbReference>
<comment type="caution">
    <text evidence="1">The sequence shown here is derived from an EMBL/GenBank/DDBJ whole genome shotgun (WGS) entry which is preliminary data.</text>
</comment>
<dbReference type="AlphaFoldDB" id="A0AAU9LQ10"/>